<evidence type="ECO:0000259" key="1">
    <source>
        <dbReference type="Pfam" id="PF08787"/>
    </source>
</evidence>
<accession>A0A485LC38</accession>
<feature type="domain" description="Alginate lyase 2" evidence="1">
    <location>
        <begin position="26"/>
        <end position="255"/>
    </location>
</feature>
<dbReference type="Pfam" id="PF08787">
    <property type="entry name" value="Alginate_lyase2"/>
    <property type="match status" value="1"/>
</dbReference>
<reference evidence="3 4" key="1">
    <citation type="submission" date="2019-03" db="EMBL/GenBank/DDBJ databases">
        <authorList>
            <person name="Gaulin E."/>
            <person name="Dumas B."/>
        </authorList>
    </citation>
    <scope>NUCLEOTIDE SEQUENCE [LARGE SCALE GENOMIC DNA]</scope>
    <source>
        <strain evidence="3">CBS 568.67</strain>
    </source>
</reference>
<name>A0A485LC38_9STRA</name>
<proteinExistence type="predicted"/>
<protein>
    <submittedName>
        <fullName evidence="3">Aste57867_19258 protein</fullName>
    </submittedName>
</protein>
<dbReference type="Proteomes" id="UP000332933">
    <property type="component" value="Unassembled WGS sequence"/>
</dbReference>
<evidence type="ECO:0000313" key="3">
    <source>
        <dbReference type="EMBL" id="VFT95978.1"/>
    </source>
</evidence>
<evidence type="ECO:0000313" key="2">
    <source>
        <dbReference type="EMBL" id="KAF0689279.1"/>
    </source>
</evidence>
<organism evidence="3 4">
    <name type="scientific">Aphanomyces stellatus</name>
    <dbReference type="NCBI Taxonomy" id="120398"/>
    <lineage>
        <taxon>Eukaryota</taxon>
        <taxon>Sar</taxon>
        <taxon>Stramenopiles</taxon>
        <taxon>Oomycota</taxon>
        <taxon>Saprolegniomycetes</taxon>
        <taxon>Saprolegniales</taxon>
        <taxon>Verrucalvaceae</taxon>
        <taxon>Aphanomyces</taxon>
    </lineage>
</organism>
<dbReference type="EMBL" id="VJMH01006481">
    <property type="protein sequence ID" value="KAF0689279.1"/>
    <property type="molecule type" value="Genomic_DNA"/>
</dbReference>
<dbReference type="InterPro" id="IPR014895">
    <property type="entry name" value="Alginate_lyase_2"/>
</dbReference>
<sequence length="256" mass="27965">MMALVVAQDDDDGGGDAPTRLPATLLDLTKWSLDTPEADSDGHARRVYHPELDTYANDYLSVVDESVVQLLVPANGATTSGSHYPRTEFREVLPNGQGGRDLFNWDLSRHHVLNATLAIAQLPPGKPGTAVGQLFGSGPCVIVDVRARRGKLELAVTNHFKPWATKDIAILDTDVQLGQQFSYVIEMDRGTLSISYNGKHVVDRIPFAEGRQCQCKSQGKAQCYFKAGNYLQTNTDTDDADAVGRVYIYSLATSHT</sequence>
<dbReference type="Gene3D" id="2.60.120.200">
    <property type="match status" value="1"/>
</dbReference>
<dbReference type="AlphaFoldDB" id="A0A485LC38"/>
<dbReference type="EMBL" id="CAADRA010006502">
    <property type="protein sequence ID" value="VFT95978.1"/>
    <property type="molecule type" value="Genomic_DNA"/>
</dbReference>
<dbReference type="SUPFAM" id="SSF49899">
    <property type="entry name" value="Concanavalin A-like lectins/glucanases"/>
    <property type="match status" value="1"/>
</dbReference>
<dbReference type="OrthoDB" id="77013at2759"/>
<gene>
    <name evidence="3" type="primary">Aste57867_19258</name>
    <name evidence="2" type="ORF">As57867_019194</name>
    <name evidence="3" type="ORF">ASTE57867_19258</name>
</gene>
<evidence type="ECO:0000313" key="4">
    <source>
        <dbReference type="Proteomes" id="UP000332933"/>
    </source>
</evidence>
<keyword evidence="4" id="KW-1185">Reference proteome</keyword>
<dbReference type="InterPro" id="IPR013320">
    <property type="entry name" value="ConA-like_dom_sf"/>
</dbReference>
<reference evidence="2" key="2">
    <citation type="submission" date="2019-06" db="EMBL/GenBank/DDBJ databases">
        <title>Genomics analysis of Aphanomyces spp. identifies a new class of oomycete effector associated with host adaptation.</title>
        <authorList>
            <person name="Gaulin E."/>
        </authorList>
    </citation>
    <scope>NUCLEOTIDE SEQUENCE</scope>
    <source>
        <strain evidence="2">CBS 578.67</strain>
    </source>
</reference>